<evidence type="ECO:0000256" key="14">
    <source>
        <dbReference type="HAMAP-Rule" id="MF_01006"/>
    </source>
</evidence>
<comment type="subcellular location">
    <subcellularLocation>
        <location evidence="1 14">Cell membrane</location>
        <topology evidence="1 14">Multi-pass membrane protein</topology>
    </subcellularLocation>
</comment>
<evidence type="ECO:0000256" key="10">
    <source>
        <dbReference type="ARBA" id="ARBA00023251"/>
    </source>
</evidence>
<dbReference type="PANTHER" id="PTHR30622:SF4">
    <property type="entry name" value="UNDECAPRENYL-DIPHOSPHATASE"/>
    <property type="match status" value="1"/>
</dbReference>
<protein>
    <recommendedName>
        <fullName evidence="4 14">Undecaprenyl-diphosphatase</fullName>
        <ecNumber evidence="3 14">3.6.1.27</ecNumber>
    </recommendedName>
    <alternativeName>
        <fullName evidence="12 14">Bacitracin resistance protein</fullName>
    </alternativeName>
    <alternativeName>
        <fullName evidence="11 14">Undecaprenyl pyrophosphate phosphatase</fullName>
    </alternativeName>
</protein>
<dbReference type="PANTHER" id="PTHR30622">
    <property type="entry name" value="UNDECAPRENYL-DIPHOSPHATASE"/>
    <property type="match status" value="1"/>
</dbReference>
<evidence type="ECO:0000256" key="7">
    <source>
        <dbReference type="ARBA" id="ARBA00022801"/>
    </source>
</evidence>
<sequence>MNIIDVLVLAVVQGLTEFLPISSSGHLAIFQKLLGFNQPVVFFDILLHLGSLMAILIFFRKKLIKFLDKKYFLLLVIGTIPAVIFSLLFDKKIESSFTSIKLIGLLFIVNAFLLLSTKFIKKQVKNLGQITWKNAAIVGIFQAIAVLPSISRSGATITSALWQGFSPTDAFEFSFFLAIPAIIGAFVFKIKDISLYSSQDLVFGTIGLLVSLLVSYFALGLLQKILKSANFFWFGIYCLILGIIVFLV</sequence>
<dbReference type="GO" id="GO:0046677">
    <property type="term" value="P:response to antibiotic"/>
    <property type="evidence" value="ECO:0007669"/>
    <property type="project" value="UniProtKB-UniRule"/>
</dbReference>
<evidence type="ECO:0000256" key="2">
    <source>
        <dbReference type="ARBA" id="ARBA00010621"/>
    </source>
</evidence>
<feature type="transmembrane region" description="Helical" evidence="14">
    <location>
        <begin position="200"/>
        <end position="219"/>
    </location>
</feature>
<feature type="transmembrane region" description="Helical" evidence="14">
    <location>
        <begin position="40"/>
        <end position="59"/>
    </location>
</feature>
<gene>
    <name evidence="14" type="primary">uppP</name>
    <name evidence="15" type="ORF">COT44_00385</name>
</gene>
<dbReference type="GO" id="GO:0009252">
    <property type="term" value="P:peptidoglycan biosynthetic process"/>
    <property type="evidence" value="ECO:0007669"/>
    <property type="project" value="UniProtKB-KW"/>
</dbReference>
<evidence type="ECO:0000256" key="11">
    <source>
        <dbReference type="ARBA" id="ARBA00032707"/>
    </source>
</evidence>
<feature type="transmembrane region" description="Helical" evidence="14">
    <location>
        <begin position="132"/>
        <end position="150"/>
    </location>
</feature>
<evidence type="ECO:0000256" key="9">
    <source>
        <dbReference type="ARBA" id="ARBA00023136"/>
    </source>
</evidence>
<dbReference type="AlphaFoldDB" id="A0A2M6XE58"/>
<dbReference type="GO" id="GO:0050380">
    <property type="term" value="F:undecaprenyl-diphosphatase activity"/>
    <property type="evidence" value="ECO:0007669"/>
    <property type="project" value="UniProtKB-UniRule"/>
</dbReference>
<accession>A0A2M6XE58</accession>
<feature type="transmembrane region" description="Helical" evidence="14">
    <location>
        <begin position="231"/>
        <end position="247"/>
    </location>
</feature>
<keyword evidence="9 14" id="KW-0472">Membrane</keyword>
<keyword evidence="14" id="KW-0133">Cell shape</keyword>
<keyword evidence="7 14" id="KW-0378">Hydrolase</keyword>
<comment type="miscellaneous">
    <text evidence="14">Bacitracin is thought to be involved in the inhibition of peptidoglycan synthesis by sequestering undecaprenyl diphosphate, thereby reducing the pool of lipid carrier available.</text>
</comment>
<keyword evidence="8 14" id="KW-1133">Transmembrane helix</keyword>
<evidence type="ECO:0000256" key="3">
    <source>
        <dbReference type="ARBA" id="ARBA00012374"/>
    </source>
</evidence>
<feature type="transmembrane region" description="Helical" evidence="14">
    <location>
        <begin position="101"/>
        <end position="120"/>
    </location>
</feature>
<dbReference type="Proteomes" id="UP000228996">
    <property type="component" value="Unassembled WGS sequence"/>
</dbReference>
<proteinExistence type="inferred from homology"/>
<comment type="caution">
    <text evidence="15">The sequence shown here is derived from an EMBL/GenBank/DDBJ whole genome shotgun (WGS) entry which is preliminary data.</text>
</comment>
<name>A0A2M6XE58_9BACT</name>
<dbReference type="EC" id="3.6.1.27" evidence="3 14"/>
<evidence type="ECO:0000256" key="4">
    <source>
        <dbReference type="ARBA" id="ARBA00021581"/>
    </source>
</evidence>
<evidence type="ECO:0000256" key="1">
    <source>
        <dbReference type="ARBA" id="ARBA00004651"/>
    </source>
</evidence>
<feature type="transmembrane region" description="Helical" evidence="14">
    <location>
        <begin position="71"/>
        <end position="89"/>
    </location>
</feature>
<evidence type="ECO:0000256" key="6">
    <source>
        <dbReference type="ARBA" id="ARBA00022692"/>
    </source>
</evidence>
<dbReference type="EMBL" id="PEYO01000002">
    <property type="protein sequence ID" value="PIU03971.1"/>
    <property type="molecule type" value="Genomic_DNA"/>
</dbReference>
<evidence type="ECO:0000256" key="5">
    <source>
        <dbReference type="ARBA" id="ARBA00022475"/>
    </source>
</evidence>
<evidence type="ECO:0000313" key="15">
    <source>
        <dbReference type="EMBL" id="PIU03971.1"/>
    </source>
</evidence>
<feature type="transmembrane region" description="Helical" evidence="14">
    <location>
        <begin position="170"/>
        <end position="188"/>
    </location>
</feature>
<reference evidence="16" key="1">
    <citation type="submission" date="2017-09" db="EMBL/GenBank/DDBJ databases">
        <title>Depth-based differentiation of microbial function through sediment-hosted aquifers and enrichment of novel symbionts in the deep terrestrial subsurface.</title>
        <authorList>
            <person name="Probst A.J."/>
            <person name="Ladd B."/>
            <person name="Jarett J.K."/>
            <person name="Geller-Mcgrath D.E."/>
            <person name="Sieber C.M.K."/>
            <person name="Emerson J.B."/>
            <person name="Anantharaman K."/>
            <person name="Thomas B.C."/>
            <person name="Malmstrom R."/>
            <person name="Stieglmeier M."/>
            <person name="Klingl A."/>
            <person name="Woyke T."/>
            <person name="Ryan C.M."/>
            <person name="Banfield J.F."/>
        </authorList>
    </citation>
    <scope>NUCLEOTIDE SEQUENCE [LARGE SCALE GENOMIC DNA]</scope>
</reference>
<keyword evidence="14" id="KW-0961">Cell wall biogenesis/degradation</keyword>
<dbReference type="Pfam" id="PF02673">
    <property type="entry name" value="BacA"/>
    <property type="match status" value="1"/>
</dbReference>
<dbReference type="HAMAP" id="MF_01006">
    <property type="entry name" value="Undec_diphosphatase"/>
    <property type="match status" value="1"/>
</dbReference>
<dbReference type="GO" id="GO:0071555">
    <property type="term" value="P:cell wall organization"/>
    <property type="evidence" value="ECO:0007669"/>
    <property type="project" value="UniProtKB-KW"/>
</dbReference>
<evidence type="ECO:0000256" key="13">
    <source>
        <dbReference type="ARBA" id="ARBA00047594"/>
    </source>
</evidence>
<keyword evidence="14" id="KW-0573">Peptidoglycan synthesis</keyword>
<keyword evidence="10 14" id="KW-0046">Antibiotic resistance</keyword>
<comment type="function">
    <text evidence="14">Catalyzes the dephosphorylation of undecaprenyl diphosphate (UPP). Confers resistance to bacitracin.</text>
</comment>
<evidence type="ECO:0000313" key="16">
    <source>
        <dbReference type="Proteomes" id="UP000228996"/>
    </source>
</evidence>
<organism evidence="15 16">
    <name type="scientific">Candidatus Shapirobacteria bacterium CG08_land_8_20_14_0_20_39_18</name>
    <dbReference type="NCBI Taxonomy" id="1974883"/>
    <lineage>
        <taxon>Bacteria</taxon>
        <taxon>Candidatus Shapironibacteriota</taxon>
    </lineage>
</organism>
<keyword evidence="5 14" id="KW-1003">Cell membrane</keyword>
<dbReference type="GO" id="GO:0005886">
    <property type="term" value="C:plasma membrane"/>
    <property type="evidence" value="ECO:0007669"/>
    <property type="project" value="UniProtKB-SubCell"/>
</dbReference>
<comment type="similarity">
    <text evidence="2 14">Belongs to the UppP family.</text>
</comment>
<dbReference type="InterPro" id="IPR003824">
    <property type="entry name" value="UppP"/>
</dbReference>
<dbReference type="GO" id="GO:0008360">
    <property type="term" value="P:regulation of cell shape"/>
    <property type="evidence" value="ECO:0007669"/>
    <property type="project" value="UniProtKB-KW"/>
</dbReference>
<evidence type="ECO:0000256" key="8">
    <source>
        <dbReference type="ARBA" id="ARBA00022989"/>
    </source>
</evidence>
<evidence type="ECO:0000256" key="12">
    <source>
        <dbReference type="ARBA" id="ARBA00032932"/>
    </source>
</evidence>
<keyword evidence="6 14" id="KW-0812">Transmembrane</keyword>
<comment type="catalytic activity">
    <reaction evidence="13 14">
        <text>di-trans,octa-cis-undecaprenyl diphosphate + H2O = di-trans,octa-cis-undecaprenyl phosphate + phosphate + H(+)</text>
        <dbReference type="Rhea" id="RHEA:28094"/>
        <dbReference type="ChEBI" id="CHEBI:15377"/>
        <dbReference type="ChEBI" id="CHEBI:15378"/>
        <dbReference type="ChEBI" id="CHEBI:43474"/>
        <dbReference type="ChEBI" id="CHEBI:58405"/>
        <dbReference type="ChEBI" id="CHEBI:60392"/>
        <dbReference type="EC" id="3.6.1.27"/>
    </reaction>
</comment>